<dbReference type="RefSeq" id="WP_108852218.1">
    <property type="nucleotide sequence ID" value="NZ_OMOQ01000001.1"/>
</dbReference>
<organism evidence="2 3">
    <name type="scientific">Albidovulum aquaemixtae</name>
    <dbReference type="NCBI Taxonomy" id="1542388"/>
    <lineage>
        <taxon>Bacteria</taxon>
        <taxon>Pseudomonadati</taxon>
        <taxon>Pseudomonadota</taxon>
        <taxon>Alphaproteobacteria</taxon>
        <taxon>Rhodobacterales</taxon>
        <taxon>Paracoccaceae</taxon>
        <taxon>Albidovulum</taxon>
    </lineage>
</organism>
<dbReference type="PANTHER" id="PTHR43190:SF3">
    <property type="entry name" value="N-ACETYL-D-GLUCOSAMINE KINASE"/>
    <property type="match status" value="1"/>
</dbReference>
<dbReference type="Gene3D" id="3.30.420.40">
    <property type="match status" value="2"/>
</dbReference>
<dbReference type="InterPro" id="IPR052519">
    <property type="entry name" value="Euk-type_GlcNAc_Kinase"/>
</dbReference>
<dbReference type="SUPFAM" id="SSF53067">
    <property type="entry name" value="Actin-like ATPase domain"/>
    <property type="match status" value="2"/>
</dbReference>
<feature type="domain" description="ATPase BadF/BadG/BcrA/BcrD type" evidence="1">
    <location>
        <begin position="9"/>
        <end position="253"/>
    </location>
</feature>
<keyword evidence="3" id="KW-1185">Reference proteome</keyword>
<protein>
    <submittedName>
        <fullName evidence="2">Glucosamine kinase GspK</fullName>
        <ecNumber evidence="2">2.7.1.8</ecNumber>
    </submittedName>
</protein>
<evidence type="ECO:0000259" key="1">
    <source>
        <dbReference type="Pfam" id="PF01869"/>
    </source>
</evidence>
<gene>
    <name evidence="2" type="primary">gspK</name>
    <name evidence="2" type="ORF">DEA8626_01344</name>
</gene>
<evidence type="ECO:0000313" key="3">
    <source>
        <dbReference type="Proteomes" id="UP000244924"/>
    </source>
</evidence>
<dbReference type="EC" id="2.7.1.8" evidence="2"/>
<dbReference type="OrthoDB" id="63487at2"/>
<dbReference type="EMBL" id="OMOQ01000001">
    <property type="protein sequence ID" value="SPH17817.1"/>
    <property type="molecule type" value="Genomic_DNA"/>
</dbReference>
<name>A0A2R8B5F3_9RHOB</name>
<dbReference type="AlphaFoldDB" id="A0A2R8B5F3"/>
<proteinExistence type="predicted"/>
<keyword evidence="2" id="KW-0808">Transferase</keyword>
<dbReference type="Proteomes" id="UP000244924">
    <property type="component" value="Unassembled WGS sequence"/>
</dbReference>
<sequence>MSHAEPILIGVDGGGTSCRAALAMSGRRIDLKGGPTNVSDFNGAIDRLRTLLDRLIGMAEVAEPDRVAIRIHLGLAGVMDDGIATRVAAALPFERVCVTDDQPTTIAGALGPEDGAVAAIGTGSFVGRQFGGQIRTIGGWGFLLGDEASGAWLGRRILGETLHVLDGLAEPSALTQEIAGELGQGAGVVAFALSASPAEFGALAPRVLAAAESGDPAARRLMGEGADYVRRALRALGHEAGATLCLTGGLGPVYAAYLPEALSQDVVEPRGTALDGALVLAARMAAGEGAI</sequence>
<reference evidence="2 3" key="1">
    <citation type="submission" date="2018-03" db="EMBL/GenBank/DDBJ databases">
        <authorList>
            <person name="Keele B.F."/>
        </authorList>
    </citation>
    <scope>NUCLEOTIDE SEQUENCE [LARGE SCALE GENOMIC DNA]</scope>
    <source>
        <strain evidence="2 3">CECT 8626</strain>
    </source>
</reference>
<dbReference type="InterPro" id="IPR002731">
    <property type="entry name" value="ATPase_BadF"/>
</dbReference>
<accession>A0A2R8B5F3</accession>
<dbReference type="CDD" id="cd24082">
    <property type="entry name" value="ASKHA_NBD_GspK-like"/>
    <property type="match status" value="1"/>
</dbReference>
<dbReference type="InterPro" id="IPR043129">
    <property type="entry name" value="ATPase_NBD"/>
</dbReference>
<evidence type="ECO:0000313" key="2">
    <source>
        <dbReference type="EMBL" id="SPH17817.1"/>
    </source>
</evidence>
<dbReference type="PANTHER" id="PTHR43190">
    <property type="entry name" value="N-ACETYL-D-GLUCOSAMINE KINASE"/>
    <property type="match status" value="1"/>
</dbReference>
<keyword evidence="2" id="KW-0418">Kinase</keyword>
<dbReference type="GO" id="GO:0047931">
    <property type="term" value="F:glucosamine kinase activity"/>
    <property type="evidence" value="ECO:0007669"/>
    <property type="project" value="UniProtKB-EC"/>
</dbReference>
<dbReference type="Pfam" id="PF01869">
    <property type="entry name" value="BcrAD_BadFG"/>
    <property type="match status" value="1"/>
</dbReference>